<dbReference type="PROSITE" id="PS00622">
    <property type="entry name" value="HTH_LUXR_1"/>
    <property type="match status" value="1"/>
</dbReference>
<keyword evidence="3" id="KW-0804">Transcription</keyword>
<dbReference type="Proteomes" id="UP000317122">
    <property type="component" value="Unassembled WGS sequence"/>
</dbReference>
<dbReference type="EMBL" id="VLKT01000038">
    <property type="protein sequence ID" value="TWI28402.1"/>
    <property type="molecule type" value="Genomic_DNA"/>
</dbReference>
<evidence type="ECO:0000256" key="2">
    <source>
        <dbReference type="ARBA" id="ARBA00023125"/>
    </source>
</evidence>
<gene>
    <name evidence="5" type="ORF">IQ26_05280</name>
</gene>
<dbReference type="PROSITE" id="PS50043">
    <property type="entry name" value="HTH_LUXR_2"/>
    <property type="match status" value="1"/>
</dbReference>
<dbReference type="InterPro" id="IPR000792">
    <property type="entry name" value="Tscrpt_reg_LuxR_C"/>
</dbReference>
<dbReference type="InterPro" id="IPR005143">
    <property type="entry name" value="TF_LuxR_autoind-bd_dom"/>
</dbReference>
<dbReference type="CDD" id="cd06170">
    <property type="entry name" value="LuxR_C_like"/>
    <property type="match status" value="1"/>
</dbReference>
<reference evidence="5 6" key="1">
    <citation type="journal article" date="2015" name="Stand. Genomic Sci.">
        <title>Genomic Encyclopedia of Bacterial and Archaeal Type Strains, Phase III: the genomes of soil and plant-associated and newly described type strains.</title>
        <authorList>
            <person name="Whitman W.B."/>
            <person name="Woyke T."/>
            <person name="Klenk H.P."/>
            <person name="Zhou Y."/>
            <person name="Lilburn T.G."/>
            <person name="Beck B.J."/>
            <person name="De Vos P."/>
            <person name="Vandamme P."/>
            <person name="Eisen J.A."/>
            <person name="Garrity G."/>
            <person name="Hugenholtz P."/>
            <person name="Kyrpides N.C."/>
        </authorList>
    </citation>
    <scope>NUCLEOTIDE SEQUENCE [LARGE SCALE GENOMIC DNA]</scope>
    <source>
        <strain evidence="5 6">CGMCC 1.2546</strain>
    </source>
</reference>
<name>A0A562N874_9HYPH</name>
<proteinExistence type="predicted"/>
<dbReference type="InterPro" id="IPR036388">
    <property type="entry name" value="WH-like_DNA-bd_sf"/>
</dbReference>
<dbReference type="Pfam" id="PF00196">
    <property type="entry name" value="GerE"/>
    <property type="match status" value="1"/>
</dbReference>
<dbReference type="InterPro" id="IPR016032">
    <property type="entry name" value="Sig_transdc_resp-reg_C-effctor"/>
</dbReference>
<keyword evidence="2" id="KW-0238">DNA-binding</keyword>
<dbReference type="SUPFAM" id="SSF46894">
    <property type="entry name" value="C-terminal effector domain of the bipartite response regulators"/>
    <property type="match status" value="1"/>
</dbReference>
<dbReference type="Gene3D" id="3.30.450.80">
    <property type="entry name" value="Transcription factor LuxR-like, autoinducer-binding domain"/>
    <property type="match status" value="1"/>
</dbReference>
<dbReference type="AlphaFoldDB" id="A0A562N874"/>
<keyword evidence="1" id="KW-0805">Transcription regulation</keyword>
<dbReference type="InterPro" id="IPR036693">
    <property type="entry name" value="TF_LuxR_autoind-bd_dom_sf"/>
</dbReference>
<dbReference type="SUPFAM" id="SSF75516">
    <property type="entry name" value="Pheromone-binding domain of LuxR-like quorum-sensing transcription factors"/>
    <property type="match status" value="1"/>
</dbReference>
<dbReference type="PANTHER" id="PTHR44688:SF16">
    <property type="entry name" value="DNA-BINDING TRANSCRIPTIONAL ACTIVATOR DEVR_DOSR"/>
    <property type="match status" value="1"/>
</dbReference>
<dbReference type="RefSeq" id="WP_145721304.1">
    <property type="nucleotide sequence ID" value="NZ_BSPF01000049.1"/>
</dbReference>
<sequence>MSAVHRSVLQHELIQIFEAAAQIDSATSATEIIRQLRKRIERYGYAACLITELPRQDTGMLDEHILVNGWPGEWYEHYMAAGYYRHDPCATLCRGAIEPFLWRDVYHGLTNSNARRVMDEAKEFGLRDGICIPIQDAFGDPACVTVAGSEIDLAPAARCTIHALARHAYSAAERLIGNSRRQPRQKLSEREREILQWVAGGKTAWEVSRILGISENTVTTHQRNIKQKLNAANVVHAIVEAHRRHEIEL</sequence>
<evidence type="ECO:0000256" key="3">
    <source>
        <dbReference type="ARBA" id="ARBA00023163"/>
    </source>
</evidence>
<keyword evidence="6" id="KW-1185">Reference proteome</keyword>
<dbReference type="PRINTS" id="PR00038">
    <property type="entry name" value="HTHLUXR"/>
</dbReference>
<accession>A0A562N874</accession>
<organism evidence="5 6">
    <name type="scientific">Mesorhizobium tianshanense</name>
    <dbReference type="NCBI Taxonomy" id="39844"/>
    <lineage>
        <taxon>Bacteria</taxon>
        <taxon>Pseudomonadati</taxon>
        <taxon>Pseudomonadota</taxon>
        <taxon>Alphaproteobacteria</taxon>
        <taxon>Hyphomicrobiales</taxon>
        <taxon>Phyllobacteriaceae</taxon>
        <taxon>Mesorhizobium</taxon>
    </lineage>
</organism>
<evidence type="ECO:0000256" key="1">
    <source>
        <dbReference type="ARBA" id="ARBA00023015"/>
    </source>
</evidence>
<dbReference type="OrthoDB" id="3170288at2"/>
<protein>
    <submittedName>
        <fullName evidence="5">LuxR family quorum sensing-dependent transcriptional regulator</fullName>
    </submittedName>
</protein>
<feature type="domain" description="HTH luxR-type" evidence="4">
    <location>
        <begin position="180"/>
        <end position="245"/>
    </location>
</feature>
<evidence type="ECO:0000313" key="5">
    <source>
        <dbReference type="EMBL" id="TWI28402.1"/>
    </source>
</evidence>
<dbReference type="Pfam" id="PF03472">
    <property type="entry name" value="Autoind_bind"/>
    <property type="match status" value="1"/>
</dbReference>
<evidence type="ECO:0000259" key="4">
    <source>
        <dbReference type="PROSITE" id="PS50043"/>
    </source>
</evidence>
<dbReference type="Gene3D" id="1.10.10.10">
    <property type="entry name" value="Winged helix-like DNA-binding domain superfamily/Winged helix DNA-binding domain"/>
    <property type="match status" value="1"/>
</dbReference>
<dbReference type="GO" id="GO:0006355">
    <property type="term" value="P:regulation of DNA-templated transcription"/>
    <property type="evidence" value="ECO:0007669"/>
    <property type="project" value="InterPro"/>
</dbReference>
<evidence type="ECO:0000313" key="6">
    <source>
        <dbReference type="Proteomes" id="UP000317122"/>
    </source>
</evidence>
<comment type="caution">
    <text evidence="5">The sequence shown here is derived from an EMBL/GenBank/DDBJ whole genome shotgun (WGS) entry which is preliminary data.</text>
</comment>
<dbReference type="SMART" id="SM00421">
    <property type="entry name" value="HTH_LUXR"/>
    <property type="match status" value="1"/>
</dbReference>
<dbReference type="PANTHER" id="PTHR44688">
    <property type="entry name" value="DNA-BINDING TRANSCRIPTIONAL ACTIVATOR DEVR_DOSR"/>
    <property type="match status" value="1"/>
</dbReference>
<dbReference type="GO" id="GO:0003677">
    <property type="term" value="F:DNA binding"/>
    <property type="evidence" value="ECO:0007669"/>
    <property type="project" value="UniProtKB-KW"/>
</dbReference>